<dbReference type="SUPFAM" id="SSF54523">
    <property type="entry name" value="Pili subunits"/>
    <property type="match status" value="1"/>
</dbReference>
<dbReference type="Gene3D" id="3.30.700.10">
    <property type="entry name" value="Glycoprotein, Type 4 Pilin"/>
    <property type="match status" value="1"/>
</dbReference>
<keyword evidence="4" id="KW-1185">Reference proteome</keyword>
<accession>A0A0B2DAY0</accession>
<dbReference type="InterPro" id="IPR045584">
    <property type="entry name" value="Pilin-like"/>
</dbReference>
<dbReference type="InterPro" id="IPR012902">
    <property type="entry name" value="N_methyl_site"/>
</dbReference>
<reference evidence="2 4" key="1">
    <citation type="submission" date="2014-11" db="EMBL/GenBank/DDBJ databases">
        <title>Genome sequence of Pseudomonas tuomuerensis JCM 14085.</title>
        <authorList>
            <person name="Shin S.-K."/>
            <person name="Yi H."/>
        </authorList>
    </citation>
    <scope>NUCLEOTIDE SEQUENCE [LARGE SCALE GENOMIC DNA]</scope>
    <source>
        <strain evidence="2 4">JCM 14085</strain>
    </source>
</reference>
<evidence type="ECO:0000313" key="2">
    <source>
        <dbReference type="EMBL" id="KHO65559.1"/>
    </source>
</evidence>
<sequence>MNTQRGFTLVELILVMVVIGILAAVAGPRFFSRDVFDERVYFEEALAAVRYAQKVAVASGCPIRVELDSAGYRLLHHSTCGGLAPEASVADPAGGPYQAGNPRSVSVVPALKVVFDARGGTSKQHSTTVGGTFMMTVHETGFVEVTP</sequence>
<dbReference type="PATRIC" id="fig|706570.3.peg.1334"/>
<keyword evidence="1" id="KW-0472">Membrane</keyword>
<dbReference type="NCBIfam" id="TIGR02532">
    <property type="entry name" value="IV_pilin_GFxxxE"/>
    <property type="match status" value="1"/>
</dbReference>
<dbReference type="Proteomes" id="UP000030980">
    <property type="component" value="Unassembled WGS sequence"/>
</dbReference>
<accession>A0A0B3BY02</accession>
<evidence type="ECO:0000313" key="4">
    <source>
        <dbReference type="Proteomes" id="UP000030980"/>
    </source>
</evidence>
<dbReference type="EMBL" id="JTAK01000002">
    <property type="protein sequence ID" value="KHO65559.1"/>
    <property type="molecule type" value="Genomic_DNA"/>
</dbReference>
<evidence type="ECO:0000256" key="1">
    <source>
        <dbReference type="SAM" id="Phobius"/>
    </source>
</evidence>
<dbReference type="EMBL" id="FTMC01000007">
    <property type="protein sequence ID" value="SIQ51586.1"/>
    <property type="molecule type" value="Genomic_DNA"/>
</dbReference>
<gene>
    <name evidence="2" type="ORF">PT85_05725</name>
    <name evidence="3" type="ORF">SAMN05421672_10757</name>
</gene>
<name>A0A0B3BY02_9PSED</name>
<dbReference type="STRING" id="706570.PT85_05725"/>
<evidence type="ECO:0000313" key="3">
    <source>
        <dbReference type="EMBL" id="SIQ51586.1"/>
    </source>
</evidence>
<protein>
    <submittedName>
        <fullName evidence="3">MSHA pilin protein MshC</fullName>
    </submittedName>
</protein>
<feature type="transmembrane region" description="Helical" evidence="1">
    <location>
        <begin position="12"/>
        <end position="31"/>
    </location>
</feature>
<dbReference type="OrthoDB" id="5786415at2"/>
<organism evidence="2 4">
    <name type="scientific">Pseudomonas flexibilis</name>
    <dbReference type="NCBI Taxonomy" id="706570"/>
    <lineage>
        <taxon>Bacteria</taxon>
        <taxon>Pseudomonadati</taxon>
        <taxon>Pseudomonadota</taxon>
        <taxon>Gammaproteobacteria</taxon>
        <taxon>Pseudomonadales</taxon>
        <taxon>Pseudomonadaceae</taxon>
        <taxon>Pseudomonas</taxon>
    </lineage>
</organism>
<evidence type="ECO:0000313" key="5">
    <source>
        <dbReference type="Proteomes" id="UP000186079"/>
    </source>
</evidence>
<proteinExistence type="predicted"/>
<dbReference type="Proteomes" id="UP000186079">
    <property type="component" value="Unassembled WGS sequence"/>
</dbReference>
<dbReference type="Pfam" id="PF07963">
    <property type="entry name" value="N_methyl"/>
    <property type="match status" value="1"/>
</dbReference>
<keyword evidence="1" id="KW-0812">Transmembrane</keyword>
<dbReference type="RefSeq" id="WP_039560418.1">
    <property type="nucleotide sequence ID" value="NZ_FMUP01000001.1"/>
</dbReference>
<reference evidence="3 5" key="2">
    <citation type="submission" date="2017-01" db="EMBL/GenBank/DDBJ databases">
        <authorList>
            <person name="Mah S.A."/>
            <person name="Swanson W.J."/>
            <person name="Moy G.W."/>
            <person name="Vacquier V.D."/>
        </authorList>
    </citation>
    <scope>NUCLEOTIDE SEQUENCE [LARGE SCALE GENOMIC DNA]</scope>
    <source>
        <strain evidence="3 5">ATCC 29606</strain>
    </source>
</reference>
<keyword evidence="1" id="KW-1133">Transmembrane helix</keyword>
<dbReference type="PROSITE" id="PS00409">
    <property type="entry name" value="PROKAR_NTER_METHYL"/>
    <property type="match status" value="1"/>
</dbReference>
<dbReference type="AlphaFoldDB" id="A0A0B3BY02"/>